<sequence>MKAATVHEIKEALQALPPGKLVDITLRLAKFKKENKELLSYLLFESEETDRYVGELKLEMEAEFATMNVSHVYFAKKTLRKILRNVNKQARYIGNKESETALLLHYLRLLKDSGLPVQKTPVLMNLYLTQLKKTKKLIESLHEDLQYEYLRLWKKLAA</sequence>
<dbReference type="Proteomes" id="UP001200145">
    <property type="component" value="Unassembled WGS sequence"/>
</dbReference>
<protein>
    <submittedName>
        <fullName evidence="1">Uncharacterized protein</fullName>
    </submittedName>
</protein>
<proteinExistence type="predicted"/>
<gene>
    <name evidence="1" type="ORF">L0U88_19155</name>
</gene>
<dbReference type="RefSeq" id="WP_234868217.1">
    <property type="nucleotide sequence ID" value="NZ_JAKEVY010000006.1"/>
</dbReference>
<reference evidence="1 2" key="1">
    <citation type="submission" date="2022-01" db="EMBL/GenBank/DDBJ databases">
        <title>Flavihumibacter sp. nov., isolated from sediment of a river.</title>
        <authorList>
            <person name="Liu H."/>
        </authorList>
    </citation>
    <scope>NUCLEOTIDE SEQUENCE [LARGE SCALE GENOMIC DNA]</scope>
    <source>
        <strain evidence="1 2">RY-1</strain>
    </source>
</reference>
<comment type="caution">
    <text evidence="1">The sequence shown here is derived from an EMBL/GenBank/DDBJ whole genome shotgun (WGS) entry which is preliminary data.</text>
</comment>
<organism evidence="1 2">
    <name type="scientific">Flavihumibacter fluminis</name>
    <dbReference type="NCBI Taxonomy" id="2909236"/>
    <lineage>
        <taxon>Bacteria</taxon>
        <taxon>Pseudomonadati</taxon>
        <taxon>Bacteroidota</taxon>
        <taxon>Chitinophagia</taxon>
        <taxon>Chitinophagales</taxon>
        <taxon>Chitinophagaceae</taxon>
        <taxon>Flavihumibacter</taxon>
    </lineage>
</organism>
<keyword evidence="2" id="KW-1185">Reference proteome</keyword>
<evidence type="ECO:0000313" key="1">
    <source>
        <dbReference type="EMBL" id="MCF1716768.1"/>
    </source>
</evidence>
<dbReference type="EMBL" id="JAKEVY010000006">
    <property type="protein sequence ID" value="MCF1716768.1"/>
    <property type="molecule type" value="Genomic_DNA"/>
</dbReference>
<accession>A0ABS9BP40</accession>
<name>A0ABS9BP40_9BACT</name>
<evidence type="ECO:0000313" key="2">
    <source>
        <dbReference type="Proteomes" id="UP001200145"/>
    </source>
</evidence>